<keyword evidence="2" id="KW-0472">Membrane</keyword>
<dbReference type="RefSeq" id="WP_110095743.1">
    <property type="nucleotide sequence ID" value="NZ_POTC01000031.1"/>
</dbReference>
<dbReference type="OrthoDB" id="7276632at2"/>
<comment type="caution">
    <text evidence="3">The sequence shown here is derived from an EMBL/GenBank/DDBJ whole genome shotgun (WGS) entry which is preliminary data.</text>
</comment>
<evidence type="ECO:0000256" key="1">
    <source>
        <dbReference type="SAM" id="MobiDB-lite"/>
    </source>
</evidence>
<dbReference type="EMBL" id="POTC01000031">
    <property type="protein sequence ID" value="POF62163.1"/>
    <property type="molecule type" value="Genomic_DNA"/>
</dbReference>
<evidence type="ECO:0000256" key="2">
    <source>
        <dbReference type="SAM" id="Phobius"/>
    </source>
</evidence>
<proteinExistence type="predicted"/>
<accession>A0A2S3W0T9</accession>
<feature type="region of interest" description="Disordered" evidence="1">
    <location>
        <begin position="71"/>
        <end position="101"/>
    </location>
</feature>
<evidence type="ECO:0000313" key="4">
    <source>
        <dbReference type="Proteomes" id="UP000237344"/>
    </source>
</evidence>
<feature type="transmembrane region" description="Helical" evidence="2">
    <location>
        <begin position="13"/>
        <end position="33"/>
    </location>
</feature>
<keyword evidence="4" id="KW-1185">Reference proteome</keyword>
<gene>
    <name evidence="3" type="ORF">KMAL_21770</name>
</gene>
<keyword evidence="2" id="KW-0812">Transmembrane</keyword>
<reference evidence="3 4" key="1">
    <citation type="submission" date="2018-01" db="EMBL/GenBank/DDBJ databases">
        <title>Draft Genome Sequence of Komagataeibacter maltaceti LMG 1529, a Vinegar Producing Acetic Acid Bacterium Isolated from Malt Vinegar Brewery Acetifiers.</title>
        <authorList>
            <person name="Zhang Q."/>
            <person name="Hollensteiner J."/>
            <person name="Poehlein A."/>
            <person name="Daniel R."/>
        </authorList>
    </citation>
    <scope>NUCLEOTIDE SEQUENCE [LARGE SCALE GENOMIC DNA]</scope>
    <source>
        <strain evidence="3 4">LMG 1529</strain>
    </source>
</reference>
<feature type="compositionally biased region" description="Low complexity" evidence="1">
    <location>
        <begin position="88"/>
        <end position="101"/>
    </location>
</feature>
<keyword evidence="2" id="KW-1133">Transmembrane helix</keyword>
<dbReference type="AlphaFoldDB" id="A0A2S3W0T9"/>
<protein>
    <submittedName>
        <fullName evidence="3">Uncharacterized protein</fullName>
    </submittedName>
</protein>
<dbReference type="Proteomes" id="UP000237344">
    <property type="component" value="Unassembled WGS sequence"/>
</dbReference>
<evidence type="ECO:0000313" key="3">
    <source>
        <dbReference type="EMBL" id="POF62163.1"/>
    </source>
</evidence>
<organism evidence="3 4">
    <name type="scientific">Novacetimonas maltaceti</name>
    <dbReference type="NCBI Taxonomy" id="1203393"/>
    <lineage>
        <taxon>Bacteria</taxon>
        <taxon>Pseudomonadati</taxon>
        <taxon>Pseudomonadota</taxon>
        <taxon>Alphaproteobacteria</taxon>
        <taxon>Acetobacterales</taxon>
        <taxon>Acetobacteraceae</taxon>
        <taxon>Novacetimonas</taxon>
    </lineage>
</organism>
<sequence length="205" mass="21187">MHPTHHVHISTEFMFVILLFILCVIALCAWLSWSKRQDSIRRKLIDQEHEERMERIRRSRDEQVARRVTANVASRPSVPVSGTGVAVSPRSTTSPRPASDAYDSAAVPAAAPAPVIVNAGASRGSDNGFLEGALLGGIAGSVMGSDRGHDTVIERTVSAPAPAPDPFVGSGGDAGSGGFSYSSGGDTGGGFDCGGGGFDSGGCDF</sequence>
<name>A0A2S3W0T9_9PROT</name>